<dbReference type="GO" id="GO:0009253">
    <property type="term" value="P:peptidoglycan catabolic process"/>
    <property type="evidence" value="ECO:0007669"/>
    <property type="project" value="InterPro"/>
</dbReference>
<dbReference type="PANTHER" id="PTHR30404">
    <property type="entry name" value="N-ACETYLMURAMOYL-L-ALANINE AMIDASE"/>
    <property type="match status" value="1"/>
</dbReference>
<feature type="domain" description="MurNAc-LAA" evidence="4">
    <location>
        <begin position="126"/>
        <end position="257"/>
    </location>
</feature>
<accession>A0A318RHP5</accession>
<comment type="caution">
    <text evidence="5">The sequence shown here is derived from an EMBL/GenBank/DDBJ whole genome shotgun (WGS) entry which is preliminary data.</text>
</comment>
<dbReference type="PANTHER" id="PTHR30404:SF0">
    <property type="entry name" value="N-ACETYLMURAMOYL-L-ALANINE AMIDASE AMIC"/>
    <property type="match status" value="1"/>
</dbReference>
<feature type="signal peptide" evidence="3">
    <location>
        <begin position="1"/>
        <end position="29"/>
    </location>
</feature>
<dbReference type="AlphaFoldDB" id="A0A318RHP5"/>
<evidence type="ECO:0000256" key="1">
    <source>
        <dbReference type="ARBA" id="ARBA00022801"/>
    </source>
</evidence>
<name>A0A318RHP5_WILLI</name>
<proteinExistence type="predicted"/>
<protein>
    <submittedName>
        <fullName evidence="5">N-acetylmuramoyl-L-alanine amidase</fullName>
    </submittedName>
</protein>
<gene>
    <name evidence="5" type="ORF">DFR67_11933</name>
</gene>
<sequence>MTKKDLRVAGLTCLALAASLIAMPTTASADPAPTQGNSLVGKTIFLDPGHQGSAAGNDMNKPVPDGRGGTKPCQTSGATSPDGIAEHTVNWDITQLVKAGLESQGAKVVLSRQDDTGWGGCIDERANAANASDADVAVNIHADSTSPGTDAAKSGFHIIVPELPIPDATVNEVQSGPGRKAAEQMRDAFKAAGLVPANYAGAQDGLQTRADVAAVNLTKVPDVFAELGNLSNPTDAATLSSKDGQLKYAIGLVDGILRFLLTGSNPAAASTTTAPTTVPTTTAPSTTAPSTTTPSAPASPPAPVAGGQNQAQKTTTPSTTTPSTTTPSRSTASTSTPPASGRTTTPSTKATTTTPVAPGLGLPSLPLDNQTPATPGATGESGLDLTGLQSILPLLSELSDTKDPKVIEGLLSSEGNDASSQVLKAMLSVIYQMFGGKLPI</sequence>
<keyword evidence="6" id="KW-1185">Reference proteome</keyword>
<dbReference type="SMART" id="SM00646">
    <property type="entry name" value="Ami_3"/>
    <property type="match status" value="1"/>
</dbReference>
<keyword evidence="3" id="KW-0732">Signal</keyword>
<evidence type="ECO:0000259" key="4">
    <source>
        <dbReference type="SMART" id="SM00646"/>
    </source>
</evidence>
<feature type="compositionally biased region" description="Low complexity" evidence="2">
    <location>
        <begin position="267"/>
        <end position="296"/>
    </location>
</feature>
<feature type="chain" id="PRO_5016364097" evidence="3">
    <location>
        <begin position="30"/>
        <end position="440"/>
    </location>
</feature>
<dbReference type="Gene3D" id="3.40.630.40">
    <property type="entry name" value="Zn-dependent exopeptidases"/>
    <property type="match status" value="1"/>
</dbReference>
<evidence type="ECO:0000313" key="5">
    <source>
        <dbReference type="EMBL" id="PYE12928.1"/>
    </source>
</evidence>
<dbReference type="InterPro" id="IPR002508">
    <property type="entry name" value="MurNAc-LAA_cat"/>
</dbReference>
<evidence type="ECO:0000313" key="6">
    <source>
        <dbReference type="Proteomes" id="UP000247591"/>
    </source>
</evidence>
<organism evidence="5 6">
    <name type="scientific">Williamsia limnetica</name>
    <dbReference type="NCBI Taxonomy" id="882452"/>
    <lineage>
        <taxon>Bacteria</taxon>
        <taxon>Bacillati</taxon>
        <taxon>Actinomycetota</taxon>
        <taxon>Actinomycetes</taxon>
        <taxon>Mycobacteriales</taxon>
        <taxon>Nocardiaceae</taxon>
        <taxon>Williamsia</taxon>
    </lineage>
</organism>
<reference evidence="5 6" key="1">
    <citation type="submission" date="2018-06" db="EMBL/GenBank/DDBJ databases">
        <title>Genomic Encyclopedia of Type Strains, Phase IV (KMG-IV): sequencing the most valuable type-strain genomes for metagenomic binning, comparative biology and taxonomic classification.</title>
        <authorList>
            <person name="Goeker M."/>
        </authorList>
    </citation>
    <scope>NUCLEOTIDE SEQUENCE [LARGE SCALE GENOMIC DNA]</scope>
    <source>
        <strain evidence="5 6">DSM 45521</strain>
    </source>
</reference>
<dbReference type="EMBL" id="QJSP01000019">
    <property type="protein sequence ID" value="PYE12928.1"/>
    <property type="molecule type" value="Genomic_DNA"/>
</dbReference>
<dbReference type="Pfam" id="PF01520">
    <property type="entry name" value="Amidase_3"/>
    <property type="match status" value="1"/>
</dbReference>
<evidence type="ECO:0000256" key="2">
    <source>
        <dbReference type="SAM" id="MobiDB-lite"/>
    </source>
</evidence>
<dbReference type="GO" id="GO:0030288">
    <property type="term" value="C:outer membrane-bounded periplasmic space"/>
    <property type="evidence" value="ECO:0007669"/>
    <property type="project" value="TreeGrafter"/>
</dbReference>
<feature type="region of interest" description="Disordered" evidence="2">
    <location>
        <begin position="49"/>
        <end position="84"/>
    </location>
</feature>
<keyword evidence="1" id="KW-0378">Hydrolase</keyword>
<dbReference type="InterPro" id="IPR050695">
    <property type="entry name" value="N-acetylmuramoyl_amidase_3"/>
</dbReference>
<dbReference type="CDD" id="cd02696">
    <property type="entry name" value="MurNAc-LAA"/>
    <property type="match status" value="1"/>
</dbReference>
<feature type="compositionally biased region" description="Low complexity" evidence="2">
    <location>
        <begin position="314"/>
        <end position="354"/>
    </location>
</feature>
<evidence type="ECO:0000256" key="3">
    <source>
        <dbReference type="SAM" id="SignalP"/>
    </source>
</evidence>
<dbReference type="GO" id="GO:0008745">
    <property type="term" value="F:N-acetylmuramoyl-L-alanine amidase activity"/>
    <property type="evidence" value="ECO:0007669"/>
    <property type="project" value="InterPro"/>
</dbReference>
<dbReference type="SUPFAM" id="SSF53187">
    <property type="entry name" value="Zn-dependent exopeptidases"/>
    <property type="match status" value="1"/>
</dbReference>
<dbReference type="Proteomes" id="UP000247591">
    <property type="component" value="Unassembled WGS sequence"/>
</dbReference>
<feature type="region of interest" description="Disordered" evidence="2">
    <location>
        <begin position="267"/>
        <end position="384"/>
    </location>
</feature>